<dbReference type="Gene3D" id="1.10.3290.10">
    <property type="entry name" value="Fido-like domain"/>
    <property type="match status" value="1"/>
</dbReference>
<dbReference type="InterPro" id="IPR003812">
    <property type="entry name" value="Fido"/>
</dbReference>
<feature type="binding site" evidence="2">
    <location>
        <begin position="184"/>
        <end position="191"/>
    </location>
    <ligand>
        <name>ATP</name>
        <dbReference type="ChEBI" id="CHEBI:30616"/>
    </ligand>
</feature>
<feature type="binding site" evidence="2">
    <location>
        <position position="229"/>
    </location>
    <ligand>
        <name>ATP</name>
        <dbReference type="ChEBI" id="CHEBI:30616"/>
    </ligand>
</feature>
<evidence type="ECO:0000313" key="5">
    <source>
        <dbReference type="EMBL" id="ALQ40251.1"/>
    </source>
</evidence>
<dbReference type="PANTHER" id="PTHR13504">
    <property type="entry name" value="FIDO DOMAIN-CONTAINING PROTEIN DDB_G0283145"/>
    <property type="match status" value="1"/>
</dbReference>
<dbReference type="InterPro" id="IPR040198">
    <property type="entry name" value="Fido_containing"/>
</dbReference>
<name>A0A0S2ZMU2_9FUSO</name>
<dbReference type="AlphaFoldDB" id="A0A0S2ZMU2"/>
<sequence>MKKELSPPFKITNEILNFVYEIGELVGKISAEKEFEKNLTLRRENRIKTIYSSLAIEQNTLTLEQVTDVINGKRVLAPPKDIKEVQNAYEIYERLDELDENSVKDLLLAHKIMTSELIKESGRFRSKNAGVYQGDKLIHMGTLPEYIPKLINNLFLWLKNSEEHPLIKAAVFHYEFEFIHPFQDGNDRIGRLWHSLILSKWKKFFAWLPIESLVQKYQKEYYIAINNSNRDGKSTEFILFMLKIIRETLIELIEIQKVTDKATDKVTDKNKEKIKLLIEYLGQNNSINNKEAQNLLDISESAAKRFLNKLVKENILEAVGEYKARKYIKK</sequence>
<keyword evidence="2" id="KW-0067">ATP-binding</keyword>
<dbReference type="InterPro" id="IPR036597">
    <property type="entry name" value="Fido-like_dom_sf"/>
</dbReference>
<keyword evidence="2" id="KW-0547">Nucleotide-binding</keyword>
<evidence type="ECO:0000259" key="4">
    <source>
        <dbReference type="PROSITE" id="PS51459"/>
    </source>
</evidence>
<accession>A0A0S2ZMU2</accession>
<organism evidence="5">
    <name type="scientific">Fusobacterium hwasookii ChDC F174</name>
    <dbReference type="NCBI Taxonomy" id="1307442"/>
    <lineage>
        <taxon>Bacteria</taxon>
        <taxon>Fusobacteriati</taxon>
        <taxon>Fusobacteriota</taxon>
        <taxon>Fusobacteriia</taxon>
        <taxon>Fusobacteriales</taxon>
        <taxon>Fusobacteriaceae</taxon>
        <taxon>Fusobacterium</taxon>
    </lineage>
</organism>
<dbReference type="GO" id="GO:0005524">
    <property type="term" value="F:ATP binding"/>
    <property type="evidence" value="ECO:0007669"/>
    <property type="project" value="UniProtKB-KW"/>
</dbReference>
<dbReference type="Pfam" id="PF02661">
    <property type="entry name" value="Fic"/>
    <property type="match status" value="1"/>
</dbReference>
<dbReference type="RefSeq" id="WP_029493498.1">
    <property type="nucleotide sequence ID" value="NZ_ATKF01000089.1"/>
</dbReference>
<feature type="domain" description="Fido" evidence="4">
    <location>
        <begin position="101"/>
        <end position="243"/>
    </location>
</feature>
<evidence type="ECO:0000313" key="6">
    <source>
        <dbReference type="Proteomes" id="UP000063275"/>
    </source>
</evidence>
<dbReference type="Proteomes" id="UP000063275">
    <property type="component" value="Chromosome"/>
</dbReference>
<proteinExistence type="predicted"/>
<dbReference type="SUPFAM" id="SSF140931">
    <property type="entry name" value="Fic-like"/>
    <property type="match status" value="1"/>
</dbReference>
<dbReference type="Gene3D" id="1.10.10.10">
    <property type="entry name" value="Winged helix-like DNA-binding domain superfamily/Winged helix DNA-binding domain"/>
    <property type="match status" value="1"/>
</dbReference>
<dbReference type="InterPro" id="IPR036388">
    <property type="entry name" value="WH-like_DNA-bd_sf"/>
</dbReference>
<dbReference type="PANTHER" id="PTHR13504:SF38">
    <property type="entry name" value="FIDO DOMAIN-CONTAINING PROTEIN"/>
    <property type="match status" value="1"/>
</dbReference>
<evidence type="ECO:0000256" key="3">
    <source>
        <dbReference type="PIRSR" id="PIRSR640198-3"/>
    </source>
</evidence>
<evidence type="ECO:0000256" key="2">
    <source>
        <dbReference type="PIRSR" id="PIRSR640198-2"/>
    </source>
</evidence>
<protein>
    <submittedName>
        <fullName evidence="5">Cell filamentation protein Fic</fullName>
    </submittedName>
</protein>
<gene>
    <name evidence="5" type="ORF">RN87_06855</name>
</gene>
<dbReference type="EMBL" id="CP013331">
    <property type="protein sequence ID" value="ALQ40251.1"/>
    <property type="molecule type" value="Genomic_DNA"/>
</dbReference>
<dbReference type="PROSITE" id="PS51459">
    <property type="entry name" value="FIDO"/>
    <property type="match status" value="1"/>
</dbReference>
<reference evidence="5 6" key="1">
    <citation type="submission" date="2015-11" db="EMBL/GenBank/DDBJ databases">
        <authorList>
            <person name="Zhang Y."/>
            <person name="Guo Z."/>
        </authorList>
    </citation>
    <scope>NUCLEOTIDE SEQUENCE [LARGE SCALE GENOMIC DNA]</scope>
    <source>
        <strain evidence="5 6">ChDC F174</strain>
    </source>
</reference>
<feature type="active site" evidence="1">
    <location>
        <position position="180"/>
    </location>
</feature>
<feature type="site" description="Important for autoinhibition of adenylyltransferase activity" evidence="3">
    <location>
        <position position="57"/>
    </location>
</feature>
<dbReference type="KEGG" id="fhw:RN87_06855"/>
<feature type="binding site" evidence="2">
    <location>
        <begin position="221"/>
        <end position="222"/>
    </location>
    <ligand>
        <name>ATP</name>
        <dbReference type="ChEBI" id="CHEBI:30616"/>
    </ligand>
</feature>
<dbReference type="OrthoDB" id="9813719at2"/>
<evidence type="ECO:0000256" key="1">
    <source>
        <dbReference type="PIRSR" id="PIRSR640198-1"/>
    </source>
</evidence>